<dbReference type="SMART" id="SM00014">
    <property type="entry name" value="acidPPc"/>
    <property type="match status" value="1"/>
</dbReference>
<feature type="transmembrane region" description="Helical" evidence="2">
    <location>
        <begin position="89"/>
        <end position="109"/>
    </location>
</feature>
<dbReference type="InterPro" id="IPR000326">
    <property type="entry name" value="PAP2/HPO"/>
</dbReference>
<gene>
    <name evidence="4" type="ORF">MIZ03_2011</name>
</gene>
<reference evidence="4 5" key="1">
    <citation type="journal article" date="2021" name="Microbiol. Spectr.">
        <title>A Single Bacterium Capable of Oxidation and Reduction of Iron at Circumneutral pH.</title>
        <authorList>
            <person name="Kato S."/>
            <person name="Ohkuma M."/>
        </authorList>
    </citation>
    <scope>NUCLEOTIDE SEQUENCE [LARGE SCALE GENOMIC DNA]</scope>
    <source>
        <strain evidence="4 5">MIZ03</strain>
    </source>
</reference>
<feature type="region of interest" description="Disordered" evidence="1">
    <location>
        <begin position="218"/>
        <end position="239"/>
    </location>
</feature>
<evidence type="ECO:0000256" key="2">
    <source>
        <dbReference type="SAM" id="Phobius"/>
    </source>
</evidence>
<evidence type="ECO:0000256" key="1">
    <source>
        <dbReference type="SAM" id="MobiDB-lite"/>
    </source>
</evidence>
<feature type="transmembrane region" description="Helical" evidence="2">
    <location>
        <begin position="20"/>
        <end position="42"/>
    </location>
</feature>
<keyword evidence="2" id="KW-1133">Transmembrane helix</keyword>
<feature type="transmembrane region" description="Helical" evidence="2">
    <location>
        <begin position="116"/>
        <end position="137"/>
    </location>
</feature>
<proteinExistence type="predicted"/>
<protein>
    <recommendedName>
        <fullName evidence="3">Phosphatidic acid phosphatase type 2/haloperoxidase domain-containing protein</fullName>
    </recommendedName>
</protein>
<keyword evidence="2" id="KW-0812">Transmembrane</keyword>
<dbReference type="Gene3D" id="1.20.144.10">
    <property type="entry name" value="Phosphatidic acid phosphatase type 2/haloperoxidase"/>
    <property type="match status" value="1"/>
</dbReference>
<dbReference type="EMBL" id="AP024238">
    <property type="protein sequence ID" value="BCO27124.1"/>
    <property type="molecule type" value="Genomic_DNA"/>
</dbReference>
<sequence>MQNFYAMSVSIPFFSNYWHLITRLGEVQYLLPAALGVCLVLIRSDGTRLLAVRWLQTLLIAAFITLASKIAFIGWGIGSARFNFTGVSGHAMFAASIVPLLVATLASRFPQGWQKLAVFLSFALVLLVGVSRVAVGAHSASEVIAGLLLGSTASAMAIAHKGLPRGSWNQYVPMVVLAWLVLAPFQTPQLPTHSLVTWSALQLSGHAKPYTRTDMMREHHARTARQPASDLKGKPFSTG</sequence>
<feature type="domain" description="Phosphatidic acid phosphatase type 2/haloperoxidase" evidence="3">
    <location>
        <begin position="58"/>
        <end position="158"/>
    </location>
</feature>
<dbReference type="Proteomes" id="UP000824366">
    <property type="component" value="Chromosome"/>
</dbReference>
<evidence type="ECO:0000313" key="4">
    <source>
        <dbReference type="EMBL" id="BCO27124.1"/>
    </source>
</evidence>
<evidence type="ECO:0000259" key="3">
    <source>
        <dbReference type="SMART" id="SM00014"/>
    </source>
</evidence>
<dbReference type="InterPro" id="IPR036938">
    <property type="entry name" value="PAP2/HPO_sf"/>
</dbReference>
<keyword evidence="2" id="KW-0472">Membrane</keyword>
<keyword evidence="5" id="KW-1185">Reference proteome</keyword>
<accession>A0ABN6D8C7</accession>
<feature type="transmembrane region" description="Helical" evidence="2">
    <location>
        <begin position="54"/>
        <end position="77"/>
    </location>
</feature>
<name>A0ABN6D8C7_9BURK</name>
<organism evidence="4 5">
    <name type="scientific">Rhodoferax lithotrophicus</name>
    <dbReference type="NCBI Taxonomy" id="2798804"/>
    <lineage>
        <taxon>Bacteria</taxon>
        <taxon>Pseudomonadati</taxon>
        <taxon>Pseudomonadota</taxon>
        <taxon>Betaproteobacteria</taxon>
        <taxon>Burkholderiales</taxon>
        <taxon>Comamonadaceae</taxon>
        <taxon>Rhodoferax</taxon>
    </lineage>
</organism>
<dbReference type="SUPFAM" id="SSF48317">
    <property type="entry name" value="Acid phosphatase/Vanadium-dependent haloperoxidase"/>
    <property type="match status" value="1"/>
</dbReference>
<dbReference type="Pfam" id="PF01569">
    <property type="entry name" value="PAP2"/>
    <property type="match status" value="1"/>
</dbReference>
<evidence type="ECO:0000313" key="5">
    <source>
        <dbReference type="Proteomes" id="UP000824366"/>
    </source>
</evidence>